<dbReference type="AlphaFoldDB" id="A0A9Q9ST60"/>
<reference evidence="2" key="1">
    <citation type="journal article" date="2017" name="Proc. Natl. Acad. Sci. U.S.A.">
        <title>Comparative genomics uncovers the prolific and distinctive metabolic potential of the cyanobacterial genus Moorea.</title>
        <authorList>
            <person name="Leao T."/>
            <person name="Castelao G."/>
            <person name="Korobeynikov A."/>
            <person name="Monroe E.A."/>
            <person name="Podell S."/>
            <person name="Glukhov E."/>
            <person name="Allen E.E."/>
            <person name="Gerwick W.H."/>
            <person name="Gerwick L."/>
        </authorList>
    </citation>
    <scope>NUCLEOTIDE SEQUENCE</scope>
    <source>
        <strain evidence="2">JHB</strain>
    </source>
</reference>
<sequence>MQRLASAPLFAPWNASRPSDSPSPHFPKPPTLPSVSLLPTP</sequence>
<gene>
    <name evidence="2" type="ORF">BJP36_43320</name>
</gene>
<protein>
    <submittedName>
        <fullName evidence="2">Uncharacterized protein</fullName>
    </submittedName>
</protein>
<evidence type="ECO:0000256" key="1">
    <source>
        <dbReference type="SAM" id="MobiDB-lite"/>
    </source>
</evidence>
<evidence type="ECO:0000313" key="2">
    <source>
        <dbReference type="EMBL" id="WAN69194.1"/>
    </source>
</evidence>
<dbReference type="EMBL" id="CP017708">
    <property type="protein sequence ID" value="WAN69194.1"/>
    <property type="molecule type" value="Genomic_DNA"/>
</dbReference>
<feature type="region of interest" description="Disordered" evidence="1">
    <location>
        <begin position="1"/>
        <end position="41"/>
    </location>
</feature>
<proteinExistence type="predicted"/>
<reference evidence="2" key="2">
    <citation type="submission" date="2022-10" db="EMBL/GenBank/DDBJ databases">
        <authorList>
            <person name="Ngo T.-E."/>
        </authorList>
    </citation>
    <scope>NUCLEOTIDE SEQUENCE</scope>
    <source>
        <strain evidence="2">JHB</strain>
    </source>
</reference>
<organism evidence="2">
    <name type="scientific">Moorena producens (strain JHB)</name>
    <dbReference type="NCBI Taxonomy" id="1454205"/>
    <lineage>
        <taxon>Bacteria</taxon>
        <taxon>Bacillati</taxon>
        <taxon>Cyanobacteriota</taxon>
        <taxon>Cyanophyceae</taxon>
        <taxon>Coleofasciculales</taxon>
        <taxon>Coleofasciculaceae</taxon>
        <taxon>Moorena</taxon>
    </lineage>
</organism>
<name>A0A9Q9ST60_MOOP1</name>
<dbReference type="Proteomes" id="UP000176944">
    <property type="component" value="Chromosome"/>
</dbReference>
<accession>A0A9Q9ST60</accession>